<accession>A0A7J0BVT5</accession>
<comment type="caution">
    <text evidence="3">The sequence shown here is derived from an EMBL/GenBank/DDBJ whole genome shotgun (WGS) entry which is preliminary data.</text>
</comment>
<keyword evidence="4" id="KW-1185">Reference proteome</keyword>
<feature type="compositionally biased region" description="Basic and acidic residues" evidence="1">
    <location>
        <begin position="158"/>
        <end position="183"/>
    </location>
</feature>
<proteinExistence type="predicted"/>
<protein>
    <submittedName>
        <fullName evidence="3">Uncharacterized protein</fullName>
    </submittedName>
</protein>
<evidence type="ECO:0000256" key="2">
    <source>
        <dbReference type="SAM" id="Phobius"/>
    </source>
</evidence>
<feature type="transmembrane region" description="Helical" evidence="2">
    <location>
        <begin position="20"/>
        <end position="38"/>
    </location>
</feature>
<dbReference type="EMBL" id="BLVP01000010">
    <property type="protein sequence ID" value="GFM37819.1"/>
    <property type="molecule type" value="Genomic_DNA"/>
</dbReference>
<evidence type="ECO:0000256" key="1">
    <source>
        <dbReference type="SAM" id="MobiDB-lite"/>
    </source>
</evidence>
<evidence type="ECO:0000313" key="3">
    <source>
        <dbReference type="EMBL" id="GFM37819.1"/>
    </source>
</evidence>
<sequence>MLREGCVSAAVTDVRTVREWALRAVILAFLLMPGMGVAQTGQGGQAGQDPVAAVDSVLDSVDEALGRAERAREVYDRAKRVGSPEGEVRRAEEAWRNAERDVRSSNARLHEARIASIAHAAGVPQERVRSMRASGKGWGAICNELGVPPSVLGKGGKGKSDAPDKGDKRGKPDKPGKPGKNDKAGMTGMESSPAAAEEDGRGGKPEAAGKPGKAGKPEKSGKSGKSD</sequence>
<gene>
    <name evidence="3" type="ORF">DSM19430T_25030</name>
</gene>
<organism evidence="3 4">
    <name type="scientific">Desulfovibrio psychrotolerans</name>
    <dbReference type="NCBI Taxonomy" id="415242"/>
    <lineage>
        <taxon>Bacteria</taxon>
        <taxon>Pseudomonadati</taxon>
        <taxon>Thermodesulfobacteriota</taxon>
        <taxon>Desulfovibrionia</taxon>
        <taxon>Desulfovibrionales</taxon>
        <taxon>Desulfovibrionaceae</taxon>
        <taxon>Desulfovibrio</taxon>
    </lineage>
</organism>
<dbReference type="AlphaFoldDB" id="A0A7J0BVT5"/>
<feature type="compositionally biased region" description="Basic and acidic residues" evidence="1">
    <location>
        <begin position="215"/>
        <end position="227"/>
    </location>
</feature>
<dbReference type="Proteomes" id="UP000503820">
    <property type="component" value="Unassembled WGS sequence"/>
</dbReference>
<name>A0A7J0BVT5_9BACT</name>
<evidence type="ECO:0000313" key="4">
    <source>
        <dbReference type="Proteomes" id="UP000503820"/>
    </source>
</evidence>
<keyword evidence="2" id="KW-0472">Membrane</keyword>
<dbReference type="RefSeq" id="WP_174410451.1">
    <property type="nucleotide sequence ID" value="NZ_BLVP01000010.1"/>
</dbReference>
<keyword evidence="2" id="KW-1133">Transmembrane helix</keyword>
<reference evidence="3 4" key="1">
    <citation type="submission" date="2020-05" db="EMBL/GenBank/DDBJ databases">
        <title>Draft genome sequence of Desulfovibrio psychrotolerans JS1T.</title>
        <authorList>
            <person name="Ueno A."/>
            <person name="Tamazawa S."/>
            <person name="Tamamura S."/>
            <person name="Murakami T."/>
            <person name="Kiyama T."/>
            <person name="Inomata H."/>
            <person name="Amano Y."/>
            <person name="Miyakawa K."/>
            <person name="Tamaki H."/>
            <person name="Naganuma T."/>
            <person name="Kaneko K."/>
        </authorList>
    </citation>
    <scope>NUCLEOTIDE SEQUENCE [LARGE SCALE GENOMIC DNA]</scope>
    <source>
        <strain evidence="3 4">JS1</strain>
    </source>
</reference>
<feature type="region of interest" description="Disordered" evidence="1">
    <location>
        <begin position="146"/>
        <end position="227"/>
    </location>
</feature>
<keyword evidence="2" id="KW-0812">Transmembrane</keyword>